<dbReference type="Proteomes" id="UP000703269">
    <property type="component" value="Unassembled WGS sequence"/>
</dbReference>
<feature type="region of interest" description="Disordered" evidence="1">
    <location>
        <begin position="31"/>
        <end position="104"/>
    </location>
</feature>
<feature type="region of interest" description="Disordered" evidence="1">
    <location>
        <begin position="122"/>
        <end position="153"/>
    </location>
</feature>
<reference evidence="2 3" key="1">
    <citation type="submission" date="2021-08" db="EMBL/GenBank/DDBJ databases">
        <title>Draft Genome Sequence of Phanerochaete sordida strain YK-624.</title>
        <authorList>
            <person name="Mori T."/>
            <person name="Dohra H."/>
            <person name="Suzuki T."/>
            <person name="Kawagishi H."/>
            <person name="Hirai H."/>
        </authorList>
    </citation>
    <scope>NUCLEOTIDE SEQUENCE [LARGE SCALE GENOMIC DNA]</scope>
    <source>
        <strain evidence="2 3">YK-624</strain>
    </source>
</reference>
<organism evidence="2 3">
    <name type="scientific">Phanerochaete sordida</name>
    <dbReference type="NCBI Taxonomy" id="48140"/>
    <lineage>
        <taxon>Eukaryota</taxon>
        <taxon>Fungi</taxon>
        <taxon>Dikarya</taxon>
        <taxon>Basidiomycota</taxon>
        <taxon>Agaricomycotina</taxon>
        <taxon>Agaricomycetes</taxon>
        <taxon>Polyporales</taxon>
        <taxon>Phanerochaetaceae</taxon>
        <taxon>Phanerochaete</taxon>
    </lineage>
</organism>
<name>A0A9P3LGJ2_9APHY</name>
<dbReference type="AlphaFoldDB" id="A0A9P3LGJ2"/>
<evidence type="ECO:0000313" key="2">
    <source>
        <dbReference type="EMBL" id="GJE93147.1"/>
    </source>
</evidence>
<accession>A0A9P3LGJ2</accession>
<keyword evidence="3" id="KW-1185">Reference proteome</keyword>
<comment type="caution">
    <text evidence="2">The sequence shown here is derived from an EMBL/GenBank/DDBJ whole genome shotgun (WGS) entry which is preliminary data.</text>
</comment>
<evidence type="ECO:0000313" key="3">
    <source>
        <dbReference type="Proteomes" id="UP000703269"/>
    </source>
</evidence>
<protein>
    <submittedName>
        <fullName evidence="2">Uncharacterized protein</fullName>
    </submittedName>
</protein>
<evidence type="ECO:0000256" key="1">
    <source>
        <dbReference type="SAM" id="MobiDB-lite"/>
    </source>
</evidence>
<proteinExistence type="predicted"/>
<sequence>MSHGIGRPPPAGTRRSARSCVFMRRVFSTGVQQLGRSSIEDTGGKPRQSRHRAHQQAAEKPTCDERLAHSLSDALPPLVHANASTQDIHSSHKRPSDGQASTRQVPGLIKVYSRLCVEHGRARDPGPAAAGRGGAPRRRSACATPQGVDARSERYPPTLREEVLARNGRCRSAFCAELEVKNTLG</sequence>
<gene>
    <name evidence="2" type="ORF">PsYK624_093060</name>
</gene>
<dbReference type="EMBL" id="BPQB01000030">
    <property type="protein sequence ID" value="GJE93147.1"/>
    <property type="molecule type" value="Genomic_DNA"/>
</dbReference>